<evidence type="ECO:0000313" key="5">
    <source>
        <dbReference type="Proteomes" id="UP000306393"/>
    </source>
</evidence>
<reference evidence="3 6" key="2">
    <citation type="journal article" date="2020" name="FEMS Microbiol. Ecol.">
        <title>Temporal dynamics of bacterial communities during seed development and maturation.</title>
        <authorList>
            <person name="Chesneau G."/>
            <person name="Torres-Cortes G."/>
            <person name="Briand M."/>
            <person name="Darrasse A."/>
            <person name="Preveaux A."/>
            <person name="Marais C."/>
            <person name="Jacques M.A."/>
            <person name="Shade A."/>
            <person name="Barret M."/>
        </authorList>
    </citation>
    <scope>NUCLEOTIDE SEQUENCE [LARGE SCALE GENOMIC DNA]</scope>
    <source>
        <strain evidence="3 6">CFBP13732</strain>
    </source>
</reference>
<name>A0A3Q8H565_9GAMM</name>
<dbReference type="Proteomes" id="UP000661012">
    <property type="component" value="Unassembled WGS sequence"/>
</dbReference>
<evidence type="ECO:0000259" key="2">
    <source>
        <dbReference type="PROSITE" id="PS50983"/>
    </source>
</evidence>
<evidence type="ECO:0000313" key="6">
    <source>
        <dbReference type="Proteomes" id="UP000661012"/>
    </source>
</evidence>
<dbReference type="EMBL" id="QGAC01000001">
    <property type="protein sequence ID" value="TKJ95000.1"/>
    <property type="molecule type" value="Genomic_DNA"/>
</dbReference>
<evidence type="ECO:0000256" key="1">
    <source>
        <dbReference type="SAM" id="SignalP"/>
    </source>
</evidence>
<accession>A0A3Q8H565</accession>
<sequence>MKAALFALFALPLAFTAAATERIVSIGGDVTQIIYALDAQQELVARDSTSLHPAVVKKLPDVGYMRQLNAEGILALKPTLVIASELAKPTLALQQVAQNGVKVVDVTGRADIAAISEKIATVAATLHREEAGSALQARVKKQLASIPAKPLPVKVLFILAHQGMGTMAAGSETSADAAIKAAGLQNAMASIRRYQPLSQEGVIASAPQLIVATRDGIKTLGGEANLWKLPGIALTPAGQHQQLLVVDDMALLGFGIDTPGAILKLRQAAEALP</sequence>
<dbReference type="EMBL" id="JACYNN010000001">
    <property type="protein sequence ID" value="MBD8105303.1"/>
    <property type="molecule type" value="Genomic_DNA"/>
</dbReference>
<gene>
    <name evidence="4" type="ORF">EpCFBP13511_01185</name>
    <name evidence="3" type="ORF">IFT93_02560</name>
</gene>
<dbReference type="STRING" id="1219360.GCA_001571305_01011"/>
<protein>
    <submittedName>
        <fullName evidence="3 4">ABC transporter substrate-binding protein</fullName>
    </submittedName>
</protein>
<dbReference type="PANTHER" id="PTHR30535">
    <property type="entry name" value="VITAMIN B12-BINDING PROTEIN"/>
    <property type="match status" value="1"/>
</dbReference>
<feature type="chain" id="PRO_5030082110" evidence="1">
    <location>
        <begin position="20"/>
        <end position="273"/>
    </location>
</feature>
<evidence type="ECO:0000313" key="4">
    <source>
        <dbReference type="EMBL" id="TKJ95000.1"/>
    </source>
</evidence>
<evidence type="ECO:0000313" key="3">
    <source>
        <dbReference type="EMBL" id="MBD8105303.1"/>
    </source>
</evidence>
<organism evidence="4 5">
    <name type="scientific">Erwinia persicina</name>
    <dbReference type="NCBI Taxonomy" id="55211"/>
    <lineage>
        <taxon>Bacteria</taxon>
        <taxon>Pseudomonadati</taxon>
        <taxon>Pseudomonadota</taxon>
        <taxon>Gammaproteobacteria</taxon>
        <taxon>Enterobacterales</taxon>
        <taxon>Erwiniaceae</taxon>
        <taxon>Erwinia</taxon>
    </lineage>
</organism>
<dbReference type="RefSeq" id="WP_118664226.1">
    <property type="nucleotide sequence ID" value="NZ_CP022725.1"/>
</dbReference>
<dbReference type="AlphaFoldDB" id="A0A3Q8H565"/>
<dbReference type="PROSITE" id="PS50983">
    <property type="entry name" value="FE_B12_PBP"/>
    <property type="match status" value="1"/>
</dbReference>
<comment type="caution">
    <text evidence="4">The sequence shown here is derived from an EMBL/GenBank/DDBJ whole genome shotgun (WGS) entry which is preliminary data.</text>
</comment>
<dbReference type="Pfam" id="PF01497">
    <property type="entry name" value="Peripla_BP_2"/>
    <property type="match status" value="1"/>
</dbReference>
<dbReference type="Gene3D" id="3.40.50.1980">
    <property type="entry name" value="Nitrogenase molybdenum iron protein domain"/>
    <property type="match status" value="2"/>
</dbReference>
<proteinExistence type="predicted"/>
<reference evidence="4 5" key="1">
    <citation type="journal article" date="2019" name="Sci. Rep.">
        <title>Differences in resource use lead to coexistence of seed-transmitted microbial populations.</title>
        <authorList>
            <person name="Torres-Cortes G."/>
            <person name="Garcia B.J."/>
            <person name="Compant S."/>
            <person name="Rezki S."/>
            <person name="Jones P."/>
            <person name="Preveaux A."/>
            <person name="Briand M."/>
            <person name="Roulet A."/>
            <person name="Bouchez O."/>
            <person name="Jacobson D."/>
            <person name="Barret M."/>
        </authorList>
    </citation>
    <scope>NUCLEOTIDE SEQUENCE [LARGE SCALE GENOMIC DNA]</scope>
    <source>
        <strain evidence="4 5">CFBP13511</strain>
    </source>
</reference>
<dbReference type="InterPro" id="IPR050902">
    <property type="entry name" value="ABC_Transporter_SBP"/>
</dbReference>
<feature type="domain" description="Fe/B12 periplasmic-binding" evidence="2">
    <location>
        <begin position="22"/>
        <end position="273"/>
    </location>
</feature>
<feature type="signal peptide" evidence="1">
    <location>
        <begin position="1"/>
        <end position="19"/>
    </location>
</feature>
<dbReference type="SUPFAM" id="SSF53807">
    <property type="entry name" value="Helical backbone' metal receptor"/>
    <property type="match status" value="1"/>
</dbReference>
<dbReference type="PANTHER" id="PTHR30535:SF4">
    <property type="entry name" value="HEMIN-BINDING PERIPLASMIC PROTEIN HMUT"/>
    <property type="match status" value="1"/>
</dbReference>
<dbReference type="CDD" id="cd01149">
    <property type="entry name" value="HutB"/>
    <property type="match status" value="1"/>
</dbReference>
<dbReference type="InterPro" id="IPR002491">
    <property type="entry name" value="ABC_transptr_periplasmic_BD"/>
</dbReference>
<keyword evidence="1" id="KW-0732">Signal</keyword>
<dbReference type="OrthoDB" id="9797736at2"/>
<dbReference type="Proteomes" id="UP000306393">
    <property type="component" value="Unassembled WGS sequence"/>
</dbReference>
<dbReference type="GeneID" id="67476970"/>
<dbReference type="KEGG" id="epe:CI789_09065"/>
<keyword evidence="6" id="KW-1185">Reference proteome</keyword>